<accession>A0A1M5WS29</accession>
<evidence type="ECO:0000313" key="3">
    <source>
        <dbReference type="EMBL" id="SHH90435.1"/>
    </source>
</evidence>
<name>A0A1M5WS29_9BACT</name>
<dbReference type="Gene3D" id="3.40.50.620">
    <property type="entry name" value="HUPs"/>
    <property type="match status" value="2"/>
</dbReference>
<comment type="similarity">
    <text evidence="1">Belongs to the universal stress protein A family.</text>
</comment>
<dbReference type="InterPro" id="IPR014729">
    <property type="entry name" value="Rossmann-like_a/b/a_fold"/>
</dbReference>
<dbReference type="Proteomes" id="UP000184139">
    <property type="component" value="Unassembled WGS sequence"/>
</dbReference>
<gene>
    <name evidence="3" type="ORF">SAMN02745124_02506</name>
</gene>
<evidence type="ECO:0000256" key="1">
    <source>
        <dbReference type="ARBA" id="ARBA00008791"/>
    </source>
</evidence>
<dbReference type="PRINTS" id="PR01438">
    <property type="entry name" value="UNVRSLSTRESS"/>
</dbReference>
<dbReference type="PANTHER" id="PTHR46268">
    <property type="entry name" value="STRESS RESPONSE PROTEIN NHAX"/>
    <property type="match status" value="1"/>
</dbReference>
<evidence type="ECO:0000313" key="4">
    <source>
        <dbReference type="Proteomes" id="UP000184139"/>
    </source>
</evidence>
<dbReference type="SUPFAM" id="SSF52402">
    <property type="entry name" value="Adenine nucleotide alpha hydrolases-like"/>
    <property type="match status" value="2"/>
</dbReference>
<organism evidence="3 4">
    <name type="scientific">Desulfofustis glycolicus DSM 9705</name>
    <dbReference type="NCBI Taxonomy" id="1121409"/>
    <lineage>
        <taxon>Bacteria</taxon>
        <taxon>Pseudomonadati</taxon>
        <taxon>Thermodesulfobacteriota</taxon>
        <taxon>Desulfobulbia</taxon>
        <taxon>Desulfobulbales</taxon>
        <taxon>Desulfocapsaceae</taxon>
        <taxon>Desulfofustis</taxon>
    </lineage>
</organism>
<dbReference type="Pfam" id="PF00582">
    <property type="entry name" value="Usp"/>
    <property type="match status" value="1"/>
</dbReference>
<keyword evidence="4" id="KW-1185">Reference proteome</keyword>
<dbReference type="CDD" id="cd00293">
    <property type="entry name" value="USP-like"/>
    <property type="match status" value="1"/>
</dbReference>
<feature type="domain" description="UspA" evidence="2">
    <location>
        <begin position="178"/>
        <end position="313"/>
    </location>
</feature>
<dbReference type="STRING" id="1121409.SAMN02745124_02506"/>
<dbReference type="OrthoDB" id="5430193at2"/>
<reference evidence="3 4" key="1">
    <citation type="submission" date="2016-11" db="EMBL/GenBank/DDBJ databases">
        <authorList>
            <person name="Jaros S."/>
            <person name="Januszkiewicz K."/>
            <person name="Wedrychowicz H."/>
        </authorList>
    </citation>
    <scope>NUCLEOTIDE SEQUENCE [LARGE SCALE GENOMIC DNA]</scope>
    <source>
        <strain evidence="3 4">DSM 9705</strain>
    </source>
</reference>
<dbReference type="PANTHER" id="PTHR46268:SF6">
    <property type="entry name" value="UNIVERSAL STRESS PROTEIN UP12"/>
    <property type="match status" value="1"/>
</dbReference>
<sequence length="317" mass="34238">MTNQLPPLSRLLLPVGTMETFERAAPLAGLLIRTMEIGADRVDLVHVVAGSFLGKRFKSVDLTAGETVSTEELQRLRADYLAETAEPLLATCTRMVQQESAGRIPAQLLRDGDPAKVIGSLCAEHGYSTLIMSRRRIPAGTGWLTGSVTASLLHRHAGATIYLVDGTPRSPEESPFARTLIGVDDAPASEKAVAEAALLLSRVNEQIERVILVHVLDQSCYYNEDGAPCSQTSLSGQRALEQASTTLVEAGVDPEKITMVIHFGQPGTVLVEEALDCDATMIFIGKRDRSRMAQLYLGSVCNDIVQNCRQRVLALVG</sequence>
<dbReference type="EMBL" id="FQXS01000014">
    <property type="protein sequence ID" value="SHH90435.1"/>
    <property type="molecule type" value="Genomic_DNA"/>
</dbReference>
<dbReference type="AlphaFoldDB" id="A0A1M5WS29"/>
<evidence type="ECO:0000259" key="2">
    <source>
        <dbReference type="Pfam" id="PF00582"/>
    </source>
</evidence>
<proteinExistence type="inferred from homology"/>
<dbReference type="InterPro" id="IPR006015">
    <property type="entry name" value="Universal_stress_UspA"/>
</dbReference>
<dbReference type="RefSeq" id="WP_073376485.1">
    <property type="nucleotide sequence ID" value="NZ_FQXS01000014.1"/>
</dbReference>
<protein>
    <submittedName>
        <fullName evidence="3">Nucleotide-binding universal stress protein, UspA family</fullName>
    </submittedName>
</protein>
<dbReference type="InterPro" id="IPR006016">
    <property type="entry name" value="UspA"/>
</dbReference>